<dbReference type="InterPro" id="IPR036894">
    <property type="entry name" value="YbaB-like_sf"/>
</dbReference>
<evidence type="ECO:0000313" key="6">
    <source>
        <dbReference type="EMBL" id="MBB3189277.1"/>
    </source>
</evidence>
<dbReference type="Proteomes" id="UP000547614">
    <property type="component" value="Unassembled WGS sequence"/>
</dbReference>
<dbReference type="GO" id="GO:0003677">
    <property type="term" value="F:DNA binding"/>
    <property type="evidence" value="ECO:0007669"/>
    <property type="project" value="UniProtKB-UniRule"/>
</dbReference>
<protein>
    <recommendedName>
        <fullName evidence="4">Nucleoid-associated protein FHR94_000499</fullName>
    </recommendedName>
</protein>
<dbReference type="RefSeq" id="WP_183324033.1">
    <property type="nucleotide sequence ID" value="NZ_JACHXP010000002.1"/>
</dbReference>
<dbReference type="GO" id="GO:0005829">
    <property type="term" value="C:cytosol"/>
    <property type="evidence" value="ECO:0007669"/>
    <property type="project" value="TreeGrafter"/>
</dbReference>
<keyword evidence="5" id="KW-0175">Coiled coil</keyword>
<keyword evidence="2 4" id="KW-0963">Cytoplasm</keyword>
<dbReference type="FunFam" id="3.30.1310.10:FF:000001">
    <property type="entry name" value="Nucleoid-associated protein YbaB"/>
    <property type="match status" value="1"/>
</dbReference>
<keyword evidence="7" id="KW-1185">Reference proteome</keyword>
<accession>A0A839V975</accession>
<feature type="coiled-coil region" evidence="5">
    <location>
        <begin position="6"/>
        <end position="33"/>
    </location>
</feature>
<dbReference type="PIRSF" id="PIRSF004555">
    <property type="entry name" value="UCP004555"/>
    <property type="match status" value="1"/>
</dbReference>
<comment type="similarity">
    <text evidence="4">Belongs to the YbaB/EbfC family.</text>
</comment>
<dbReference type="Gene3D" id="3.30.1310.10">
    <property type="entry name" value="Nucleoid-associated protein YbaB-like domain"/>
    <property type="match status" value="1"/>
</dbReference>
<dbReference type="EMBL" id="JACHXP010000002">
    <property type="protein sequence ID" value="MBB3189277.1"/>
    <property type="molecule type" value="Genomic_DNA"/>
</dbReference>
<dbReference type="NCBIfam" id="TIGR00103">
    <property type="entry name" value="DNA_YbaB_EbfC"/>
    <property type="match status" value="1"/>
</dbReference>
<evidence type="ECO:0000256" key="1">
    <source>
        <dbReference type="ARBA" id="ARBA00011738"/>
    </source>
</evidence>
<evidence type="ECO:0000256" key="4">
    <source>
        <dbReference type="HAMAP-Rule" id="MF_00274"/>
    </source>
</evidence>
<reference evidence="6 7" key="1">
    <citation type="submission" date="2020-08" db="EMBL/GenBank/DDBJ databases">
        <title>Genomic Encyclopedia of Type Strains, Phase III (KMG-III): the genomes of soil and plant-associated and newly described type strains.</title>
        <authorList>
            <person name="Whitman W."/>
        </authorList>
    </citation>
    <scope>NUCLEOTIDE SEQUENCE [LARGE SCALE GENOMIC DNA]</scope>
    <source>
        <strain evidence="6 7">CECT 7282</strain>
    </source>
</reference>
<dbReference type="PANTHER" id="PTHR33449">
    <property type="entry name" value="NUCLEOID-ASSOCIATED PROTEIN YBAB"/>
    <property type="match status" value="1"/>
</dbReference>
<dbReference type="InterPro" id="IPR004401">
    <property type="entry name" value="YbaB/EbfC"/>
</dbReference>
<proteinExistence type="inferred from homology"/>
<evidence type="ECO:0000256" key="3">
    <source>
        <dbReference type="ARBA" id="ARBA00023125"/>
    </source>
</evidence>
<keyword evidence="3 4" id="KW-0238">DNA-binding</keyword>
<evidence type="ECO:0000256" key="5">
    <source>
        <dbReference type="SAM" id="Coils"/>
    </source>
</evidence>
<dbReference type="AlphaFoldDB" id="A0A839V975"/>
<gene>
    <name evidence="6" type="ORF">FHR94_000499</name>
</gene>
<comment type="subunit">
    <text evidence="1 4">Homodimer.</text>
</comment>
<organism evidence="6 7">
    <name type="scientific">Halomonas cerina</name>
    <dbReference type="NCBI Taxonomy" id="447424"/>
    <lineage>
        <taxon>Bacteria</taxon>
        <taxon>Pseudomonadati</taxon>
        <taxon>Pseudomonadota</taxon>
        <taxon>Gammaproteobacteria</taxon>
        <taxon>Oceanospirillales</taxon>
        <taxon>Halomonadaceae</taxon>
        <taxon>Halomonas</taxon>
    </lineage>
</organism>
<dbReference type="HAMAP" id="MF_00274">
    <property type="entry name" value="DNA_YbaB_EbfC"/>
    <property type="match status" value="1"/>
</dbReference>
<comment type="function">
    <text evidence="4">Binds to DNA and alters its conformation. May be involved in regulation of gene expression, nucleoid organization and DNA protection.</text>
</comment>
<dbReference type="Pfam" id="PF02575">
    <property type="entry name" value="YbaB_DNA_bd"/>
    <property type="match status" value="1"/>
</dbReference>
<dbReference type="SUPFAM" id="SSF82607">
    <property type="entry name" value="YbaB-like"/>
    <property type="match status" value="1"/>
</dbReference>
<sequence length="108" mass="11796">MMKGGMGNIMKQAQEMQEKMQRAQEEVARAEVTGEAGAGMIKVTMNGRHDVSKVDIDPSVMEEDKELLEDLLAAAVNDAVRKVETNTKAKMEEATAGLNLPPGFKMPF</sequence>
<name>A0A839V975_9GAMM</name>
<dbReference type="GO" id="GO:0043590">
    <property type="term" value="C:bacterial nucleoid"/>
    <property type="evidence" value="ECO:0007669"/>
    <property type="project" value="UniProtKB-UniRule"/>
</dbReference>
<comment type="caution">
    <text evidence="6">The sequence shown here is derived from an EMBL/GenBank/DDBJ whole genome shotgun (WGS) entry which is preliminary data.</text>
</comment>
<comment type="subcellular location">
    <subcellularLocation>
        <location evidence="4">Cytoplasm</location>
        <location evidence="4">Nucleoid</location>
    </subcellularLocation>
</comment>
<evidence type="ECO:0000313" key="7">
    <source>
        <dbReference type="Proteomes" id="UP000547614"/>
    </source>
</evidence>
<evidence type="ECO:0000256" key="2">
    <source>
        <dbReference type="ARBA" id="ARBA00022490"/>
    </source>
</evidence>
<dbReference type="PANTHER" id="PTHR33449:SF1">
    <property type="entry name" value="NUCLEOID-ASSOCIATED PROTEIN YBAB"/>
    <property type="match status" value="1"/>
</dbReference>